<accession>A0ABT8VEN9</accession>
<proteinExistence type="predicted"/>
<organism evidence="1 2">
    <name type="scientific">Paenibacillus ehimensis</name>
    <dbReference type="NCBI Taxonomy" id="79264"/>
    <lineage>
        <taxon>Bacteria</taxon>
        <taxon>Bacillati</taxon>
        <taxon>Bacillota</taxon>
        <taxon>Bacilli</taxon>
        <taxon>Bacillales</taxon>
        <taxon>Paenibacillaceae</taxon>
        <taxon>Paenibacillus</taxon>
    </lineage>
</organism>
<sequence>MKKVILFSIVLFLSLSGSFYNTPTYPIEKQTQIMMYSDANPGH</sequence>
<reference evidence="1" key="1">
    <citation type="submission" date="2023-07" db="EMBL/GenBank/DDBJ databases">
        <authorList>
            <person name="Aktuganov G."/>
            <person name="Boyko T."/>
            <person name="Delegan Y."/>
            <person name="Galimzianova N."/>
            <person name="Gilvanova E."/>
            <person name="Korobov V."/>
            <person name="Kuzmina L."/>
            <person name="Melentiev A."/>
            <person name="Milman P."/>
            <person name="Ryabova A."/>
            <person name="Stupak E."/>
            <person name="Yasakov T."/>
            <person name="Zharikova N."/>
            <person name="Zhurenko E."/>
        </authorList>
    </citation>
    <scope>NUCLEOTIDE SEQUENCE</scope>
    <source>
        <strain evidence="1">IB-739</strain>
    </source>
</reference>
<evidence type="ECO:0000313" key="2">
    <source>
        <dbReference type="Proteomes" id="UP001168883"/>
    </source>
</evidence>
<keyword evidence="2" id="KW-1185">Reference proteome</keyword>
<dbReference type="RefSeq" id="WP_281281530.1">
    <property type="nucleotide sequence ID" value="NZ_JARLKN010000005.1"/>
</dbReference>
<gene>
    <name evidence="1" type="ORF">Q3C12_20745</name>
</gene>
<comment type="caution">
    <text evidence="1">The sequence shown here is derived from an EMBL/GenBank/DDBJ whole genome shotgun (WGS) entry which is preliminary data.</text>
</comment>
<dbReference type="Proteomes" id="UP001168883">
    <property type="component" value="Unassembled WGS sequence"/>
</dbReference>
<evidence type="ECO:0000313" key="1">
    <source>
        <dbReference type="EMBL" id="MDO3679442.1"/>
    </source>
</evidence>
<evidence type="ECO:0008006" key="3">
    <source>
        <dbReference type="Google" id="ProtNLM"/>
    </source>
</evidence>
<protein>
    <recommendedName>
        <fullName evidence="3">Phr family secreted Rap phosphatase inhibitor</fullName>
    </recommendedName>
</protein>
<name>A0ABT8VEN9_9BACL</name>
<dbReference type="EMBL" id="JAUMKJ010000027">
    <property type="protein sequence ID" value="MDO3679442.1"/>
    <property type="molecule type" value="Genomic_DNA"/>
</dbReference>